<dbReference type="Proteomes" id="UP000007350">
    <property type="component" value="Unassembled WGS sequence"/>
</dbReference>
<dbReference type="InterPro" id="IPR051956">
    <property type="entry name" value="eIF2B_epsilon"/>
</dbReference>
<protein>
    <recommendedName>
        <fullName evidence="6">Guanine-nucleotide-exchange-factor</fullName>
    </recommendedName>
</protein>
<dbReference type="InterPro" id="IPR056818">
    <property type="entry name" value="GlmU/GlgC-like_hexapep"/>
</dbReference>
<name>K2MSU6_TRYCR</name>
<dbReference type="Pfam" id="PF00483">
    <property type="entry name" value="NTP_transferase"/>
    <property type="match status" value="1"/>
</dbReference>
<sequence>MDFSASRRGMEVGRKRQNPPFVVIVIGEVLNASSHPLFPVAPAEELPFALLPVCNTPIIDYILENLAVNGANEIYILLNSESVAPVCQHLQGNRTACSRPGMQGSDLKVEVVASTRKMTSLFDATTQILEQNIVQQNSSFLFVPIDAIASFQNLSDLLETHIQRTMNIKNYAATLLCASVKSLLEDTLHDVLVGELNKQERAAGSSLLERDSTSTVGLNIGAAERRPHTAPEYLPNHLTMFTLEKATGVVQNMVRLEQDEKLAEAVTMNFRKNESFSVRTDLGPTGYFFCSAGALSLFTFHTVDAHSFFVSLLASQELFGNVFGIQAVTPPMGIVQPINSLRAYIQANIDVCFRRMFPLTRESSFLGDGFRYAVSPHCQSVYLHQKKAEVLSNTCGPSVVVGEQVVVPPNTVIRGTVLGKGVRIGEGSTIIGCVLLDGAVVGRGCFLIRSLIGYNVVLNDRAEVSNSIIGSGCNIGVAPCGICRTDSNSPAGGTVVQDKAIINCEVSQTEEGITGHGGRGKSLPRRYVNNIIPTRELFVRDPVPCEASEASDDNDGDDDDDDDSEKMAGFKEAVVELVNQALRNPSHIEHCVFQMRNTRLSFERKNSDLCFIVTERLLTHVLEKHGPSHDPRPVIEAVNVLFGRWCHPFYLEMVTGHDEMQAIMEATCIAVGDRNCLLHLRGPQLLECLYNGCDEELYDERGYCIVSGQSLVEFGARVRRLVRERQMYADDNEGDARKEGMLRVAVSCLGFIDGVRAFLEEEEEEDLQE</sequence>
<evidence type="ECO:0000259" key="2">
    <source>
        <dbReference type="Pfam" id="PF00483"/>
    </source>
</evidence>
<feature type="domain" description="Glucose-1-phosphate adenylyltransferase/Bifunctional protein GlmU-like C-terminal hexapeptide" evidence="3">
    <location>
        <begin position="400"/>
        <end position="464"/>
    </location>
</feature>
<reference evidence="4 5" key="1">
    <citation type="journal article" date="2012" name="BMC Genomics">
        <title>Comparative genomic analysis of human infective Trypanosoma cruzi lineages with the bat-restricted subspecies T. cruzi marinkellei.</title>
        <authorList>
            <person name="Franzen O."/>
            <person name="Talavera-Lopez C."/>
            <person name="Ochaya S."/>
            <person name="Butler C.E."/>
            <person name="Messenger L.A."/>
            <person name="Lewis M.D."/>
            <person name="Llewellyn M.S."/>
            <person name="Marinkelle C.J."/>
            <person name="Tyler K.M."/>
            <person name="Miles M.A."/>
            <person name="Andersson B."/>
        </authorList>
    </citation>
    <scope>NUCLEOTIDE SEQUENCE [LARGE SCALE GENOMIC DNA]</scope>
    <source>
        <strain evidence="4 5">B7</strain>
    </source>
</reference>
<evidence type="ECO:0000313" key="5">
    <source>
        <dbReference type="Proteomes" id="UP000007350"/>
    </source>
</evidence>
<dbReference type="InterPro" id="IPR005835">
    <property type="entry name" value="NTP_transferase_dom"/>
</dbReference>
<dbReference type="Gene3D" id="1.25.40.180">
    <property type="match status" value="1"/>
</dbReference>
<accession>K2MSU6</accession>
<dbReference type="GO" id="GO:0031369">
    <property type="term" value="F:translation initiation factor binding"/>
    <property type="evidence" value="ECO:0007669"/>
    <property type="project" value="TreeGrafter"/>
</dbReference>
<feature type="compositionally biased region" description="Acidic residues" evidence="1">
    <location>
        <begin position="549"/>
        <end position="564"/>
    </location>
</feature>
<evidence type="ECO:0000313" key="4">
    <source>
        <dbReference type="EMBL" id="EKF38373.1"/>
    </source>
</evidence>
<dbReference type="GO" id="GO:0003743">
    <property type="term" value="F:translation initiation factor activity"/>
    <property type="evidence" value="ECO:0007669"/>
    <property type="project" value="TreeGrafter"/>
</dbReference>
<proteinExistence type="predicted"/>
<dbReference type="GO" id="GO:0005085">
    <property type="term" value="F:guanyl-nucleotide exchange factor activity"/>
    <property type="evidence" value="ECO:0007669"/>
    <property type="project" value="TreeGrafter"/>
</dbReference>
<dbReference type="InterPro" id="IPR029044">
    <property type="entry name" value="Nucleotide-diphossugar_trans"/>
</dbReference>
<evidence type="ECO:0000256" key="1">
    <source>
        <dbReference type="SAM" id="MobiDB-lite"/>
    </source>
</evidence>
<dbReference type="PANTHER" id="PTHR45887">
    <property type="entry name" value="TRANSLATION INITIATION FACTOR EIF-2B SUBUNIT EPSILON"/>
    <property type="match status" value="1"/>
</dbReference>
<gene>
    <name evidence="4" type="ORF">MOQ_001421</name>
</gene>
<feature type="domain" description="Nucleotidyl transferase" evidence="2">
    <location>
        <begin position="49"/>
        <end position="168"/>
    </location>
</feature>
<evidence type="ECO:0008006" key="6">
    <source>
        <dbReference type="Google" id="ProtNLM"/>
    </source>
</evidence>
<dbReference type="Pfam" id="PF24894">
    <property type="entry name" value="Hexapep_GlmU"/>
    <property type="match status" value="1"/>
</dbReference>
<evidence type="ECO:0000259" key="3">
    <source>
        <dbReference type="Pfam" id="PF24894"/>
    </source>
</evidence>
<dbReference type="AlphaFoldDB" id="K2MSU6"/>
<feature type="region of interest" description="Disordered" evidence="1">
    <location>
        <begin position="546"/>
        <end position="565"/>
    </location>
</feature>
<keyword evidence="5" id="KW-1185">Reference proteome</keyword>
<dbReference type="Gene3D" id="3.90.550.10">
    <property type="entry name" value="Spore Coat Polysaccharide Biosynthesis Protein SpsA, Chain A"/>
    <property type="match status" value="1"/>
</dbReference>
<dbReference type="EMBL" id="AHKC01005692">
    <property type="protein sequence ID" value="EKF38373.1"/>
    <property type="molecule type" value="Genomic_DNA"/>
</dbReference>
<dbReference type="GO" id="GO:0005851">
    <property type="term" value="C:eukaryotic translation initiation factor 2B complex"/>
    <property type="evidence" value="ECO:0007669"/>
    <property type="project" value="TreeGrafter"/>
</dbReference>
<comment type="caution">
    <text evidence="4">The sequence shown here is derived from an EMBL/GenBank/DDBJ whole genome shotgun (WGS) entry which is preliminary data.</text>
</comment>
<dbReference type="OrthoDB" id="424572at2759"/>
<organism evidence="4 5">
    <name type="scientific">Trypanosoma cruzi marinkellei</name>
    <dbReference type="NCBI Taxonomy" id="85056"/>
    <lineage>
        <taxon>Eukaryota</taxon>
        <taxon>Discoba</taxon>
        <taxon>Euglenozoa</taxon>
        <taxon>Kinetoplastea</taxon>
        <taxon>Metakinetoplastina</taxon>
        <taxon>Trypanosomatida</taxon>
        <taxon>Trypanosomatidae</taxon>
        <taxon>Trypanosoma</taxon>
        <taxon>Schizotrypanum</taxon>
    </lineage>
</organism>
<dbReference type="SUPFAM" id="SSF53448">
    <property type="entry name" value="Nucleotide-diphospho-sugar transferases"/>
    <property type="match status" value="1"/>
</dbReference>
<dbReference type="PANTHER" id="PTHR45887:SF1">
    <property type="entry name" value="TRANSLATION INITIATION FACTOR EIF-2B SUBUNIT EPSILON"/>
    <property type="match status" value="1"/>
</dbReference>
<dbReference type="Gene3D" id="2.160.10.10">
    <property type="entry name" value="Hexapeptide repeat proteins"/>
    <property type="match status" value="1"/>
</dbReference>